<name>F9Y6B7_KETVW</name>
<evidence type="ECO:0000256" key="1">
    <source>
        <dbReference type="ARBA" id="ARBA00023172"/>
    </source>
</evidence>
<evidence type="ECO:0000313" key="4">
    <source>
        <dbReference type="Proteomes" id="UP000000692"/>
    </source>
</evidence>
<protein>
    <submittedName>
        <fullName evidence="3">Phage integrase family protein</fullName>
    </submittedName>
</protein>
<dbReference type="GO" id="GO:0006310">
    <property type="term" value="P:DNA recombination"/>
    <property type="evidence" value="ECO:0007669"/>
    <property type="project" value="UniProtKB-KW"/>
</dbReference>
<reference evidence="3 4" key="1">
    <citation type="journal article" date="2011" name="J. Bacteriol.">
        <title>Complete genome sequence of the industrial strain Ketogulonicigenium vulgare WSH-001.</title>
        <authorList>
            <person name="Liu L."/>
            <person name="Li Y."/>
            <person name="Zhang J."/>
            <person name="Zhou Z."/>
            <person name="Liu J."/>
            <person name="Li X."/>
            <person name="Zhou J."/>
            <person name="Du G."/>
            <person name="Wang L."/>
            <person name="Chen J."/>
        </authorList>
    </citation>
    <scope>NUCLEOTIDE SEQUENCE [LARGE SCALE GENOMIC DNA]</scope>
    <source>
        <strain evidence="3 4">WSH-001</strain>
    </source>
</reference>
<dbReference type="Gene3D" id="1.10.443.10">
    <property type="entry name" value="Intergrase catalytic core"/>
    <property type="match status" value="1"/>
</dbReference>
<keyword evidence="1" id="KW-0233">DNA recombination</keyword>
<dbReference type="InterPro" id="IPR011010">
    <property type="entry name" value="DNA_brk_join_enz"/>
</dbReference>
<dbReference type="EMBL" id="CP002018">
    <property type="protein sequence ID" value="AEM40863.1"/>
    <property type="molecule type" value="Genomic_DNA"/>
</dbReference>
<proteinExistence type="predicted"/>
<sequence>MVGCAGLTDVSPHVLRHTAAVHMVAGGIPMSKVSQYFGHSNTIITKRVYGRFAPDHLRVAAGILNFGGVHKVQ</sequence>
<dbReference type="GO" id="GO:0015074">
    <property type="term" value="P:DNA integration"/>
    <property type="evidence" value="ECO:0007669"/>
    <property type="project" value="InterPro"/>
</dbReference>
<dbReference type="OrthoDB" id="9808346at2"/>
<gene>
    <name evidence="3" type="ordered locus">KVU_1024</name>
</gene>
<dbReference type="Proteomes" id="UP000000692">
    <property type="component" value="Chromosome"/>
</dbReference>
<evidence type="ECO:0000259" key="2">
    <source>
        <dbReference type="PROSITE" id="PS51898"/>
    </source>
</evidence>
<accession>F9Y6B7</accession>
<dbReference type="InterPro" id="IPR013762">
    <property type="entry name" value="Integrase-like_cat_sf"/>
</dbReference>
<feature type="domain" description="Tyr recombinase" evidence="2">
    <location>
        <begin position="1"/>
        <end position="62"/>
    </location>
</feature>
<dbReference type="KEGG" id="kvl:KVU_1024"/>
<dbReference type="GO" id="GO:0003677">
    <property type="term" value="F:DNA binding"/>
    <property type="evidence" value="ECO:0007669"/>
    <property type="project" value="InterPro"/>
</dbReference>
<dbReference type="PROSITE" id="PS51898">
    <property type="entry name" value="TYR_RECOMBINASE"/>
    <property type="match status" value="1"/>
</dbReference>
<keyword evidence="4" id="KW-1185">Reference proteome</keyword>
<dbReference type="InterPro" id="IPR002104">
    <property type="entry name" value="Integrase_catalytic"/>
</dbReference>
<organism evidence="3 4">
    <name type="scientific">Ketogulonicigenium vulgare (strain WSH-001)</name>
    <dbReference type="NCBI Taxonomy" id="759362"/>
    <lineage>
        <taxon>Bacteria</taxon>
        <taxon>Pseudomonadati</taxon>
        <taxon>Pseudomonadota</taxon>
        <taxon>Alphaproteobacteria</taxon>
        <taxon>Rhodobacterales</taxon>
        <taxon>Roseobacteraceae</taxon>
        <taxon>Ketogulonicigenium</taxon>
    </lineage>
</organism>
<dbReference type="eggNOG" id="COG0582">
    <property type="taxonomic scope" value="Bacteria"/>
</dbReference>
<dbReference type="HOGENOM" id="CLU_2699781_0_0_5"/>
<dbReference type="Pfam" id="PF00589">
    <property type="entry name" value="Phage_integrase"/>
    <property type="match status" value="1"/>
</dbReference>
<dbReference type="SUPFAM" id="SSF56349">
    <property type="entry name" value="DNA breaking-rejoining enzymes"/>
    <property type="match status" value="1"/>
</dbReference>
<evidence type="ECO:0000313" key="3">
    <source>
        <dbReference type="EMBL" id="AEM40863.1"/>
    </source>
</evidence>
<dbReference type="AlphaFoldDB" id="F9Y6B7"/>